<accession>A0ABV5G3D3</accession>
<sequence>MPGVPRHGHYPRLPGDLVGEETNLLPDARDHRQQEHPPGRGPAVVVRDSLIGAQTVNVYISGADFTSQNSASLSSWMTPR</sequence>
<comment type="caution">
    <text evidence="2">The sequence shown here is derived from an EMBL/GenBank/DDBJ whole genome shotgun (WGS) entry which is preliminary data.</text>
</comment>
<reference evidence="2 3" key="1">
    <citation type="submission" date="2024-09" db="EMBL/GenBank/DDBJ databases">
        <authorList>
            <person name="Sun Q."/>
            <person name="Mori K."/>
        </authorList>
    </citation>
    <scope>NUCLEOTIDE SEQUENCE [LARGE SCALE GENOMIC DNA]</scope>
    <source>
        <strain evidence="2 3">CCM 7609</strain>
    </source>
</reference>
<protein>
    <submittedName>
        <fullName evidence="2">Uncharacterized protein</fullName>
    </submittedName>
</protein>
<name>A0ABV5G3D3_9MICC</name>
<evidence type="ECO:0000256" key="1">
    <source>
        <dbReference type="SAM" id="MobiDB-lite"/>
    </source>
</evidence>
<proteinExistence type="predicted"/>
<feature type="compositionally biased region" description="Basic residues" evidence="1">
    <location>
        <begin position="1"/>
        <end position="10"/>
    </location>
</feature>
<organism evidence="2 3">
    <name type="scientific">Citricoccus parietis</name>
    <dbReference type="NCBI Taxonomy" id="592307"/>
    <lineage>
        <taxon>Bacteria</taxon>
        <taxon>Bacillati</taxon>
        <taxon>Actinomycetota</taxon>
        <taxon>Actinomycetes</taxon>
        <taxon>Micrococcales</taxon>
        <taxon>Micrococcaceae</taxon>
        <taxon>Citricoccus</taxon>
    </lineage>
</organism>
<gene>
    <name evidence="2" type="ORF">ACFFX0_20480</name>
</gene>
<dbReference type="Proteomes" id="UP001589575">
    <property type="component" value="Unassembled WGS sequence"/>
</dbReference>
<feature type="compositionally biased region" description="Basic and acidic residues" evidence="1">
    <location>
        <begin position="27"/>
        <end position="38"/>
    </location>
</feature>
<evidence type="ECO:0000313" key="3">
    <source>
        <dbReference type="Proteomes" id="UP001589575"/>
    </source>
</evidence>
<keyword evidence="3" id="KW-1185">Reference proteome</keyword>
<feature type="region of interest" description="Disordered" evidence="1">
    <location>
        <begin position="1"/>
        <end position="43"/>
    </location>
</feature>
<dbReference type="EMBL" id="JBHMFI010000001">
    <property type="protein sequence ID" value="MFB9073443.1"/>
    <property type="molecule type" value="Genomic_DNA"/>
</dbReference>
<evidence type="ECO:0000313" key="2">
    <source>
        <dbReference type="EMBL" id="MFB9073443.1"/>
    </source>
</evidence>